<dbReference type="EMBL" id="CP047394">
    <property type="protein sequence ID" value="QHE63339.1"/>
    <property type="molecule type" value="Genomic_DNA"/>
</dbReference>
<dbReference type="KEGG" id="bvq:FHE72_21875"/>
<evidence type="ECO:0008006" key="3">
    <source>
        <dbReference type="Google" id="ProtNLM"/>
    </source>
</evidence>
<dbReference type="AlphaFoldDB" id="A0A6I6UTL7"/>
<protein>
    <recommendedName>
        <fullName evidence="3">Glycosyltransferase</fullName>
    </recommendedName>
</protein>
<evidence type="ECO:0000313" key="2">
    <source>
        <dbReference type="Proteomes" id="UP000465062"/>
    </source>
</evidence>
<dbReference type="Proteomes" id="UP000465062">
    <property type="component" value="Chromosome"/>
</dbReference>
<name>A0A6I6UTL7_9BACI</name>
<sequence length="280" mass="32485">MENVKAIVYLYGASSTHVIGRSQQMALRLAKYYKVFYITLNSYREKKNQNTNFSWKDMDEEDNLYMKTSPFLIPFSVKFKIIRTINGYRVAKQIRKILNENNIKEAELLIFAYTPISAEVIKHFPNVKVHYDCADDFTTWHGINRSHAAIYREYEKFILERASSVSTASNQMYEKFVNRNKNVFHIPNGADTELFSQTNIKNEKIKQIQKPIIGFVGATPGFLDVDLIKNIALKRPKYSFVFVGPLEGLEESLGYIKNIYLLGRRPYEELGNTSIILMFA</sequence>
<proteinExistence type="predicted"/>
<gene>
    <name evidence="1" type="ORF">FHE72_21875</name>
</gene>
<dbReference type="SUPFAM" id="SSF53756">
    <property type="entry name" value="UDP-Glycosyltransferase/glycogen phosphorylase"/>
    <property type="match status" value="1"/>
</dbReference>
<dbReference type="RefSeq" id="WP_159363017.1">
    <property type="nucleotide sequence ID" value="NZ_CP047394.1"/>
</dbReference>
<evidence type="ECO:0000313" key="1">
    <source>
        <dbReference type="EMBL" id="QHE63339.1"/>
    </source>
</evidence>
<organism evidence="1 2">
    <name type="scientific">Rossellomorea vietnamensis</name>
    <dbReference type="NCBI Taxonomy" id="218284"/>
    <lineage>
        <taxon>Bacteria</taxon>
        <taxon>Bacillati</taxon>
        <taxon>Bacillota</taxon>
        <taxon>Bacilli</taxon>
        <taxon>Bacillales</taxon>
        <taxon>Bacillaceae</taxon>
        <taxon>Rossellomorea</taxon>
    </lineage>
</organism>
<accession>A0A6I6UTL7</accession>
<dbReference type="Gene3D" id="3.40.50.2000">
    <property type="entry name" value="Glycogen Phosphorylase B"/>
    <property type="match status" value="1"/>
</dbReference>
<reference evidence="1 2" key="1">
    <citation type="submission" date="2019-06" db="EMBL/GenBank/DDBJ databases">
        <title>An operon consisting of a P-type ATPase gene and a transcriptional regular gene given the different cadmium resistance in Bacillus vietamensis 151-6 and Bacillus marisflavi 151-25.</title>
        <authorList>
            <person name="Yu X."/>
        </authorList>
    </citation>
    <scope>NUCLEOTIDE SEQUENCE [LARGE SCALE GENOMIC DNA]</scope>
    <source>
        <strain evidence="1 2">151-6</strain>
    </source>
</reference>
<dbReference type="Gene3D" id="3.40.50.11010">
    <property type="match status" value="1"/>
</dbReference>